<keyword evidence="4" id="KW-0496">Mitochondrion</keyword>
<dbReference type="FunFam" id="1.25.40.10:FF:000385">
    <property type="entry name" value="Pentatricopeptide repeat-containing protein mitochondrial"/>
    <property type="match status" value="1"/>
</dbReference>
<feature type="repeat" description="PPR" evidence="5">
    <location>
        <begin position="188"/>
        <end position="222"/>
    </location>
</feature>
<dbReference type="PROSITE" id="PS51375">
    <property type="entry name" value="PPR"/>
    <property type="match status" value="3"/>
</dbReference>
<dbReference type="NCBIfam" id="TIGR00756">
    <property type="entry name" value="PPR"/>
    <property type="match status" value="1"/>
</dbReference>
<dbReference type="AlphaFoldDB" id="A0A0C9QLW2"/>
<reference evidence="6" key="1">
    <citation type="submission" date="2015-02" db="EMBL/GenBank/DDBJ databases">
        <title>A transcriptome of Wollemia nobilis - a relic of Gondwana.</title>
        <authorList>
            <person name="Chia J.Y."/>
            <person name="Leong Y.S."/>
            <person name="Abdul Karim S."/>
            <person name="Wan Azmi N."/>
            <person name="Hercus R."/>
            <person name="Croft L."/>
        </authorList>
    </citation>
    <scope>NUCLEOTIDE SEQUENCE</scope>
    <source>
        <strain evidence="6">MaeBrown</strain>
        <tissue evidence="6">Leaf</tissue>
    </source>
</reference>
<feature type="repeat" description="PPR" evidence="5">
    <location>
        <begin position="223"/>
        <end position="257"/>
    </location>
</feature>
<keyword evidence="3" id="KW-0809">Transit peptide</keyword>
<dbReference type="PANTHER" id="PTHR45717:SF3">
    <property type="entry name" value="OS04G0544400 PROTEIN"/>
    <property type="match status" value="1"/>
</dbReference>
<evidence type="ECO:0000256" key="3">
    <source>
        <dbReference type="ARBA" id="ARBA00022946"/>
    </source>
</evidence>
<evidence type="ECO:0000256" key="2">
    <source>
        <dbReference type="ARBA" id="ARBA00022737"/>
    </source>
</evidence>
<organism evidence="6">
    <name type="scientific">Wollemia nobilis</name>
    <dbReference type="NCBI Taxonomy" id="56998"/>
    <lineage>
        <taxon>Eukaryota</taxon>
        <taxon>Viridiplantae</taxon>
        <taxon>Streptophyta</taxon>
        <taxon>Embryophyta</taxon>
        <taxon>Tracheophyta</taxon>
        <taxon>Spermatophyta</taxon>
        <taxon>Pinopsida</taxon>
        <taxon>Pinidae</taxon>
        <taxon>Conifers II</taxon>
        <taxon>Araucariales</taxon>
        <taxon>Araucariaceae</taxon>
        <taxon>Wollemia</taxon>
    </lineage>
</organism>
<accession>A0A0C9QLW2</accession>
<keyword evidence="2" id="KW-0677">Repeat</keyword>
<evidence type="ECO:0000256" key="4">
    <source>
        <dbReference type="ARBA" id="ARBA00023128"/>
    </source>
</evidence>
<dbReference type="SUPFAM" id="SSF48452">
    <property type="entry name" value="TPR-like"/>
    <property type="match status" value="2"/>
</dbReference>
<dbReference type="Pfam" id="PF13041">
    <property type="entry name" value="PPR_2"/>
    <property type="match status" value="1"/>
</dbReference>
<dbReference type="PANTHER" id="PTHR45717">
    <property type="entry name" value="OS12G0527900 PROTEIN"/>
    <property type="match status" value="1"/>
</dbReference>
<protein>
    <submittedName>
        <fullName evidence="6">TSA: Wollemia nobilis Ref_Wollemi_Transcript_25827_1804 transcribed RNA sequence</fullName>
    </submittedName>
</protein>
<dbReference type="GO" id="GO:0005739">
    <property type="term" value="C:mitochondrion"/>
    <property type="evidence" value="ECO:0007669"/>
    <property type="project" value="UniProtKB-SubCell"/>
</dbReference>
<proteinExistence type="predicted"/>
<feature type="repeat" description="PPR" evidence="5">
    <location>
        <begin position="399"/>
        <end position="433"/>
    </location>
</feature>
<dbReference type="Gene3D" id="1.25.40.10">
    <property type="entry name" value="Tetratricopeptide repeat domain"/>
    <property type="match status" value="3"/>
</dbReference>
<dbReference type="EMBL" id="GCHU01025633">
    <property type="protein sequence ID" value="JAG85565.1"/>
    <property type="molecule type" value="Transcribed_RNA"/>
</dbReference>
<evidence type="ECO:0000256" key="1">
    <source>
        <dbReference type="ARBA" id="ARBA00004173"/>
    </source>
</evidence>
<comment type="subcellular location">
    <subcellularLocation>
        <location evidence="1">Mitochondrion</location>
    </subcellularLocation>
</comment>
<dbReference type="InterPro" id="IPR002885">
    <property type="entry name" value="PPR_rpt"/>
</dbReference>
<dbReference type="InterPro" id="IPR011990">
    <property type="entry name" value="TPR-like_helical_dom_sf"/>
</dbReference>
<sequence length="561" mass="64019">MAAVTLSTLYQWSDQSCKGVILTKAGAGFSARLISNYHNNGVFRELFLQCNNLRGQISRGNGNRRVCKIEAVKEAHRKVKMPLLDPGDSLYKRLSRLGDPNLSAVAVLQQWIDEGRRVKKWDLQGYVRQLRKYRRHKHALEVSEWIASRRNYQLSPADAAIRLDLIAKVHGIEGAEKYFEGLPDAAKNRLTYGALLNAYVKANLAEKAEAIMEKIKISGYATTALNYNAMMNLYMQTHQFEKVPLVVQEMRRNGISPDAFSYNIWITTCAAMSDVDSIEKVMDEVKHDNSVNTDWTIYSTVANMYIKAGLVDKAESALNEVKNKMPKGERSAYEYLISQYASLGNKEEMYRIWESLKTTFPKLLNRSYIFMLSSLVKLGDLEGAEAIFKEWESVCATYDIRVPNMILGFYVRERLLEKAELLFEHILERGGKPNFNTWEILAEGYIQNENFEKAVTAMKNSALVGKSLKWQPKPENVHAILTHIEKHGNVESAENFFEMLRDLNHVNAEIYNFLLRTYIKAGKSDPKMLEHMKNAMVTPNEETQMLLKRTASLKNNSPGLV</sequence>
<evidence type="ECO:0000313" key="6">
    <source>
        <dbReference type="EMBL" id="JAG85565.1"/>
    </source>
</evidence>
<evidence type="ECO:0000256" key="5">
    <source>
        <dbReference type="PROSITE-ProRule" id="PRU00708"/>
    </source>
</evidence>
<name>A0A0C9QLW2_9CONI</name>
<dbReference type="GO" id="GO:0003729">
    <property type="term" value="F:mRNA binding"/>
    <property type="evidence" value="ECO:0007669"/>
    <property type="project" value="UniProtKB-ARBA"/>
</dbReference>
<dbReference type="Pfam" id="PF01535">
    <property type="entry name" value="PPR"/>
    <property type="match status" value="4"/>
</dbReference>